<accession>A0A1F8G1W9</accession>
<organism evidence="2 3">
    <name type="scientific">Candidatus Yanofskybacteria bacterium RIFCSPHIGHO2_12_FULL_45_19b</name>
    <dbReference type="NCBI Taxonomy" id="1802689"/>
    <lineage>
        <taxon>Bacteria</taxon>
        <taxon>Candidatus Yanofskyibacteriota</taxon>
    </lineage>
</organism>
<comment type="caution">
    <text evidence="2">The sequence shown here is derived from an EMBL/GenBank/DDBJ whole genome shotgun (WGS) entry which is preliminary data.</text>
</comment>
<keyword evidence="1" id="KW-1133">Transmembrane helix</keyword>
<gene>
    <name evidence="2" type="ORF">A3F25_01415</name>
</gene>
<dbReference type="AlphaFoldDB" id="A0A1F8G1W9"/>
<keyword evidence="1" id="KW-0812">Transmembrane</keyword>
<feature type="transmembrane region" description="Helical" evidence="1">
    <location>
        <begin position="21"/>
        <end position="39"/>
    </location>
</feature>
<proteinExistence type="predicted"/>
<evidence type="ECO:0008006" key="4">
    <source>
        <dbReference type="Google" id="ProtNLM"/>
    </source>
</evidence>
<dbReference type="STRING" id="1802689.A3F25_01415"/>
<dbReference type="InterPro" id="IPR012902">
    <property type="entry name" value="N_methyl_site"/>
</dbReference>
<name>A0A1F8G1W9_9BACT</name>
<dbReference type="EMBL" id="MGKD01000020">
    <property type="protein sequence ID" value="OGN19354.1"/>
    <property type="molecule type" value="Genomic_DNA"/>
</dbReference>
<evidence type="ECO:0000256" key="1">
    <source>
        <dbReference type="SAM" id="Phobius"/>
    </source>
</evidence>
<sequence length="189" mass="19939">MSKAQKIGKLIGQHGFSLIEVIFITFFVGVLSSLLLVNLNGSRNNIVIVERSAAALVGDIRQAQNLAIAGKTSGGGAVCGFGLHYVNTTSYALYAGSTSVGTTCAGVNRNFDVSIDSILSTKNLIETNVEIKSWISGDLFFESPDPKTFINNSNAVGQTMLITLGFKNTACPTNCKTITISTGGRIDLP</sequence>
<dbReference type="Proteomes" id="UP000177478">
    <property type="component" value="Unassembled WGS sequence"/>
</dbReference>
<evidence type="ECO:0000313" key="3">
    <source>
        <dbReference type="Proteomes" id="UP000177478"/>
    </source>
</evidence>
<dbReference type="PROSITE" id="PS00409">
    <property type="entry name" value="PROKAR_NTER_METHYL"/>
    <property type="match status" value="1"/>
</dbReference>
<keyword evidence="1" id="KW-0472">Membrane</keyword>
<protein>
    <recommendedName>
        <fullName evidence="4">General secretion pathway GspH domain-containing protein</fullName>
    </recommendedName>
</protein>
<reference evidence="2 3" key="1">
    <citation type="journal article" date="2016" name="Nat. Commun.">
        <title>Thousands of microbial genomes shed light on interconnected biogeochemical processes in an aquifer system.</title>
        <authorList>
            <person name="Anantharaman K."/>
            <person name="Brown C.T."/>
            <person name="Hug L.A."/>
            <person name="Sharon I."/>
            <person name="Castelle C.J."/>
            <person name="Probst A.J."/>
            <person name="Thomas B.C."/>
            <person name="Singh A."/>
            <person name="Wilkins M.J."/>
            <person name="Karaoz U."/>
            <person name="Brodie E.L."/>
            <person name="Williams K.H."/>
            <person name="Hubbard S.S."/>
            <person name="Banfield J.F."/>
        </authorList>
    </citation>
    <scope>NUCLEOTIDE SEQUENCE [LARGE SCALE GENOMIC DNA]</scope>
</reference>
<evidence type="ECO:0000313" key="2">
    <source>
        <dbReference type="EMBL" id="OGN19354.1"/>
    </source>
</evidence>